<keyword evidence="2" id="KW-1185">Reference proteome</keyword>
<protein>
    <submittedName>
        <fullName evidence="1">Uncharacterized protein</fullName>
    </submittedName>
</protein>
<dbReference type="Proteomes" id="UP000184330">
    <property type="component" value="Unassembled WGS sequence"/>
</dbReference>
<evidence type="ECO:0000313" key="1">
    <source>
        <dbReference type="EMBL" id="CZR62731.1"/>
    </source>
</evidence>
<gene>
    <name evidence="1" type="ORF">PAC_12628</name>
</gene>
<accession>A0A1L7XCH4</accession>
<dbReference type="EMBL" id="FJOG01000021">
    <property type="protein sequence ID" value="CZR62731.1"/>
    <property type="molecule type" value="Genomic_DNA"/>
</dbReference>
<reference evidence="1 2" key="1">
    <citation type="submission" date="2016-03" db="EMBL/GenBank/DDBJ databases">
        <authorList>
            <person name="Ploux O."/>
        </authorList>
    </citation>
    <scope>NUCLEOTIDE SEQUENCE [LARGE SCALE GENOMIC DNA]</scope>
    <source>
        <strain evidence="1 2">UAMH 11012</strain>
    </source>
</reference>
<name>A0A1L7XCH4_9HELO</name>
<dbReference type="OrthoDB" id="3544697at2759"/>
<sequence length="601" mass="66939">MPLIDQLSFEPPGNMFAFVDGLNNSYSTKATRSHVMTNAYREKKKVQAKNKAKSNKTLVPKTWTFEVHTSPPIAPLEQVAGSDVSTPDLSFSASGSPVSNSPSNSFVCSDEELLDELSSHSSFQPRTIIPAGLVDHFSTLPVPRTPVIDEFVAAYLGPPYDYGMGKRPSMAFNYRRARFKASLNDDCSFYAMLTWLGRRASLTGDWRTMLHSMRFKGKCINIMTERLRGHQHKGKDVDEGMMYSALDLSNGEARNGDAAAAKVHWQGLRDMVIAKGGLCNLELHGPRIRPRHRMGLHATYLHPLSHPLPHSDNALCATELMSFISRLQDSSVQQYLTHPTILSALSSRTLLHAALCATNGRLCLAMRNEDIKYADNPRGSEFDLALAAGRRRDAQEIPPHTYVLRNMQSPRPAILVFILYILLSIKDKAEGGNQHLLVPTLSHLFLAMERALREIDFDWYPYDLETVLTYLIRGIDLSGVACPCLTGSCLLCGGGARYERRPEKGNLWQGDRFPDWPIVFAVARVVGAMRRLEKETKRCLEASMRELFFVGDEAGGGKFCVLECREEILVSPSGSADGSMRGNEEIGLGELKERIFLELNV</sequence>
<organism evidence="1 2">
    <name type="scientific">Phialocephala subalpina</name>
    <dbReference type="NCBI Taxonomy" id="576137"/>
    <lineage>
        <taxon>Eukaryota</taxon>
        <taxon>Fungi</taxon>
        <taxon>Dikarya</taxon>
        <taxon>Ascomycota</taxon>
        <taxon>Pezizomycotina</taxon>
        <taxon>Leotiomycetes</taxon>
        <taxon>Helotiales</taxon>
        <taxon>Mollisiaceae</taxon>
        <taxon>Phialocephala</taxon>
        <taxon>Phialocephala fortinii species complex</taxon>
    </lineage>
</organism>
<proteinExistence type="predicted"/>
<dbReference type="PANTHER" id="PTHR37540">
    <property type="entry name" value="TRANSCRIPTION FACTOR (ACR-2), PUTATIVE-RELATED-RELATED"/>
    <property type="match status" value="1"/>
</dbReference>
<dbReference type="AlphaFoldDB" id="A0A1L7XCH4"/>
<evidence type="ECO:0000313" key="2">
    <source>
        <dbReference type="Proteomes" id="UP000184330"/>
    </source>
</evidence>
<dbReference type="PANTHER" id="PTHR37540:SF5">
    <property type="entry name" value="TRANSCRIPTION FACTOR DOMAIN-CONTAINING PROTEIN"/>
    <property type="match status" value="1"/>
</dbReference>